<evidence type="ECO:0000313" key="3">
    <source>
        <dbReference type="Proteomes" id="UP000239203"/>
    </source>
</evidence>
<dbReference type="EMBL" id="PTIX01000012">
    <property type="protein sequence ID" value="PPK65822.1"/>
    <property type="molecule type" value="Genomic_DNA"/>
</dbReference>
<evidence type="ECO:0000256" key="1">
    <source>
        <dbReference type="SAM" id="Phobius"/>
    </source>
</evidence>
<keyword evidence="3" id="KW-1185">Reference proteome</keyword>
<feature type="transmembrane region" description="Helical" evidence="1">
    <location>
        <begin position="63"/>
        <end position="81"/>
    </location>
</feature>
<gene>
    <name evidence="2" type="ORF">CLV40_11283</name>
</gene>
<organism evidence="2 3">
    <name type="scientific">Actinokineospora auranticolor</name>
    <dbReference type="NCBI Taxonomy" id="155976"/>
    <lineage>
        <taxon>Bacteria</taxon>
        <taxon>Bacillati</taxon>
        <taxon>Actinomycetota</taxon>
        <taxon>Actinomycetes</taxon>
        <taxon>Pseudonocardiales</taxon>
        <taxon>Pseudonocardiaceae</taxon>
        <taxon>Actinokineospora</taxon>
    </lineage>
</organism>
<accession>A0A2S6GKQ7</accession>
<feature type="transmembrane region" description="Helical" evidence="1">
    <location>
        <begin position="6"/>
        <end position="25"/>
    </location>
</feature>
<reference evidence="2 3" key="1">
    <citation type="submission" date="2018-02" db="EMBL/GenBank/DDBJ databases">
        <title>Genomic Encyclopedia of Archaeal and Bacterial Type Strains, Phase II (KMG-II): from individual species to whole genera.</title>
        <authorList>
            <person name="Goeker M."/>
        </authorList>
    </citation>
    <scope>NUCLEOTIDE SEQUENCE [LARGE SCALE GENOMIC DNA]</scope>
    <source>
        <strain evidence="2 3">YU 961-1</strain>
    </source>
</reference>
<dbReference type="Proteomes" id="UP000239203">
    <property type="component" value="Unassembled WGS sequence"/>
</dbReference>
<feature type="transmembrane region" description="Helical" evidence="1">
    <location>
        <begin position="37"/>
        <end position="57"/>
    </location>
</feature>
<protein>
    <submittedName>
        <fullName evidence="2">Uncharacterized protein</fullName>
    </submittedName>
</protein>
<evidence type="ECO:0000313" key="2">
    <source>
        <dbReference type="EMBL" id="PPK65822.1"/>
    </source>
</evidence>
<keyword evidence="1" id="KW-0472">Membrane</keyword>
<proteinExistence type="predicted"/>
<keyword evidence="1" id="KW-0812">Transmembrane</keyword>
<keyword evidence="1" id="KW-1133">Transmembrane helix</keyword>
<comment type="caution">
    <text evidence="2">The sequence shown here is derived from an EMBL/GenBank/DDBJ whole genome shotgun (WGS) entry which is preliminary data.</text>
</comment>
<sequence length="82" mass="8272">MESWRIIATTLLGVSGLVLVLVTMAKVRDRTGSATSVAVSGVVALTLLGLLGLLTTTVLAAPLVWTLVIVVGAAASVMLLVG</sequence>
<dbReference type="RefSeq" id="WP_104480807.1">
    <property type="nucleotide sequence ID" value="NZ_CP154825.1"/>
</dbReference>
<name>A0A2S6GKQ7_9PSEU</name>
<dbReference type="AlphaFoldDB" id="A0A2S6GKQ7"/>